<keyword evidence="3" id="KW-0998">Cell outer membrane</keyword>
<dbReference type="SUPFAM" id="SSF48452">
    <property type="entry name" value="TPR-like"/>
    <property type="match status" value="1"/>
</dbReference>
<dbReference type="InterPro" id="IPR039565">
    <property type="entry name" value="BamD-like"/>
</dbReference>
<evidence type="ECO:0000256" key="3">
    <source>
        <dbReference type="ARBA" id="ARBA00023237"/>
    </source>
</evidence>
<evidence type="ECO:0000313" key="6">
    <source>
        <dbReference type="Proteomes" id="UP000704068"/>
    </source>
</evidence>
<name>A0A929RXN1_9BACT</name>
<dbReference type="RefSeq" id="WP_303764775.1">
    <property type="nucleotide sequence ID" value="NZ_JABZGR010000055.1"/>
</dbReference>
<evidence type="ECO:0000256" key="2">
    <source>
        <dbReference type="ARBA" id="ARBA00023136"/>
    </source>
</evidence>
<dbReference type="NCBIfam" id="TIGR03302">
    <property type="entry name" value="OM_YfiO"/>
    <property type="match status" value="1"/>
</dbReference>
<evidence type="ECO:0000313" key="5">
    <source>
        <dbReference type="EMBL" id="MBF0971222.1"/>
    </source>
</evidence>
<dbReference type="EMBL" id="JABZGR010000055">
    <property type="protein sequence ID" value="MBF0971222.1"/>
    <property type="molecule type" value="Genomic_DNA"/>
</dbReference>
<protein>
    <submittedName>
        <fullName evidence="5">Outer membrane protein assembly factor BamD</fullName>
    </submittedName>
</protein>
<keyword evidence="2" id="KW-0472">Membrane</keyword>
<gene>
    <name evidence="5" type="primary">bamD</name>
    <name evidence="5" type="ORF">HXK21_09375</name>
</gene>
<dbReference type="Proteomes" id="UP000704068">
    <property type="component" value="Unassembled WGS sequence"/>
</dbReference>
<comment type="caution">
    <text evidence="5">The sequence shown here is derived from an EMBL/GenBank/DDBJ whole genome shotgun (WGS) entry which is preliminary data.</text>
</comment>
<keyword evidence="1" id="KW-0732">Signal</keyword>
<organism evidence="5 6">
    <name type="scientific">Alloprevotella tannerae</name>
    <dbReference type="NCBI Taxonomy" id="76122"/>
    <lineage>
        <taxon>Bacteria</taxon>
        <taxon>Pseudomonadati</taxon>
        <taxon>Bacteroidota</taxon>
        <taxon>Bacteroidia</taxon>
        <taxon>Bacteroidales</taxon>
        <taxon>Prevotellaceae</taxon>
        <taxon>Alloprevotella</taxon>
    </lineage>
</organism>
<dbReference type="PROSITE" id="PS51257">
    <property type="entry name" value="PROKAR_LIPOPROTEIN"/>
    <property type="match status" value="1"/>
</dbReference>
<reference evidence="5" key="1">
    <citation type="submission" date="2020-04" db="EMBL/GenBank/DDBJ databases">
        <title>Deep metagenomics examines the oral microbiome during advanced dental caries in children, revealing novel taxa and co-occurrences with host molecules.</title>
        <authorList>
            <person name="Baker J.L."/>
            <person name="Morton J.T."/>
            <person name="Dinis M."/>
            <person name="Alvarez R."/>
            <person name="Tran N.C."/>
            <person name="Knight R."/>
            <person name="Edlund A."/>
        </authorList>
    </citation>
    <scope>NUCLEOTIDE SEQUENCE</scope>
    <source>
        <strain evidence="5">JCVI_34_bin.1</strain>
    </source>
</reference>
<dbReference type="AlphaFoldDB" id="A0A929RXN1"/>
<sequence>MRDFILTLAALGCFLFASCSDYNKVDKTPDYTYKYEVAKQYYTQGYYNRSAQTLQQVISVFKGTEAGEESLFLLGMANLNARNYDAAATYLRRYYQSYPKGLYTETARYYTGMALYLSTPEPKLDQSATYEAVTEFQNFIETFPTSIFRSQAQDRIFELQDKLVEKEYLSAKLYYDLGDYFLNGGNGNYQACIVTSENAIKDFPYTKRREDFAYLILKAKYEYAKHSVLEKQAERYNDAVDEYYGFQSEFPESKYMKEAKDMINKIPKAFYKPEVNDSIK</sequence>
<dbReference type="Gene3D" id="1.25.40.10">
    <property type="entry name" value="Tetratricopeptide repeat domain"/>
    <property type="match status" value="1"/>
</dbReference>
<evidence type="ECO:0000259" key="4">
    <source>
        <dbReference type="Pfam" id="PF13525"/>
    </source>
</evidence>
<feature type="domain" description="Outer membrane lipoprotein BamD-like" evidence="4">
    <location>
        <begin position="35"/>
        <end position="178"/>
    </location>
</feature>
<dbReference type="Pfam" id="PF13525">
    <property type="entry name" value="YfiO"/>
    <property type="match status" value="1"/>
</dbReference>
<evidence type="ECO:0000256" key="1">
    <source>
        <dbReference type="ARBA" id="ARBA00022729"/>
    </source>
</evidence>
<dbReference type="InterPro" id="IPR017689">
    <property type="entry name" value="BamD"/>
</dbReference>
<proteinExistence type="predicted"/>
<accession>A0A929RXN1</accession>
<dbReference type="InterPro" id="IPR011990">
    <property type="entry name" value="TPR-like_helical_dom_sf"/>
</dbReference>